<dbReference type="Proteomes" id="UP001066276">
    <property type="component" value="Chromosome 6"/>
</dbReference>
<name>A0AAV7R2A7_PLEWA</name>
<sequence length="287" mass="31270">MKTPARPEGPGLSVVWDEAVRYETPAPPWGPGLSVSGVEAVRNKNSSMCRLSVEDPGCLWFEGEPVRYENSCTTRRTRAVCGSRVNLCVMKTPAPPWGPGLSVVWGEAVPYETPARPGGPGLSVVWGEPVRYENSCTCRRIRAVCDVRVDPGCLWHGMKLCLMKLLHVQEDPGCLWYGVNLCVMKTPAPPWGPGLTVAWVEAVRNRNSCTTRRTRAVCGSKVNLCVMKTPARPEGPGLSVVWDGAVPYETPAPPWGPGLSVSWVEAVRNKNSSMCRLSVVRGRTCAL</sequence>
<evidence type="ECO:0000313" key="2">
    <source>
        <dbReference type="Proteomes" id="UP001066276"/>
    </source>
</evidence>
<reference evidence="1" key="1">
    <citation type="journal article" date="2022" name="bioRxiv">
        <title>Sequencing and chromosome-scale assembly of the giantPleurodeles waltlgenome.</title>
        <authorList>
            <person name="Brown T."/>
            <person name="Elewa A."/>
            <person name="Iarovenko S."/>
            <person name="Subramanian E."/>
            <person name="Araus A.J."/>
            <person name="Petzold A."/>
            <person name="Susuki M."/>
            <person name="Suzuki K.-i.T."/>
            <person name="Hayashi T."/>
            <person name="Toyoda A."/>
            <person name="Oliveira C."/>
            <person name="Osipova E."/>
            <person name="Leigh N.D."/>
            <person name="Simon A."/>
            <person name="Yun M.H."/>
        </authorList>
    </citation>
    <scope>NUCLEOTIDE SEQUENCE</scope>
    <source>
        <strain evidence="1">20211129_DDA</strain>
        <tissue evidence="1">Liver</tissue>
    </source>
</reference>
<proteinExistence type="predicted"/>
<organism evidence="1 2">
    <name type="scientific">Pleurodeles waltl</name>
    <name type="common">Iberian ribbed newt</name>
    <dbReference type="NCBI Taxonomy" id="8319"/>
    <lineage>
        <taxon>Eukaryota</taxon>
        <taxon>Metazoa</taxon>
        <taxon>Chordata</taxon>
        <taxon>Craniata</taxon>
        <taxon>Vertebrata</taxon>
        <taxon>Euteleostomi</taxon>
        <taxon>Amphibia</taxon>
        <taxon>Batrachia</taxon>
        <taxon>Caudata</taxon>
        <taxon>Salamandroidea</taxon>
        <taxon>Salamandridae</taxon>
        <taxon>Pleurodelinae</taxon>
        <taxon>Pleurodeles</taxon>
    </lineage>
</organism>
<gene>
    <name evidence="1" type="ORF">NDU88_012567</name>
</gene>
<evidence type="ECO:0000313" key="1">
    <source>
        <dbReference type="EMBL" id="KAJ1146289.1"/>
    </source>
</evidence>
<dbReference type="EMBL" id="JANPWB010000010">
    <property type="protein sequence ID" value="KAJ1146289.1"/>
    <property type="molecule type" value="Genomic_DNA"/>
</dbReference>
<accession>A0AAV7R2A7</accession>
<keyword evidence="2" id="KW-1185">Reference proteome</keyword>
<comment type="caution">
    <text evidence="1">The sequence shown here is derived from an EMBL/GenBank/DDBJ whole genome shotgun (WGS) entry which is preliminary data.</text>
</comment>
<protein>
    <submittedName>
        <fullName evidence="1">Uncharacterized protein</fullName>
    </submittedName>
</protein>
<dbReference type="AlphaFoldDB" id="A0AAV7R2A7"/>